<evidence type="ECO:0000313" key="4">
    <source>
        <dbReference type="Proteomes" id="UP000008495"/>
    </source>
</evidence>
<sequence>MSVPPSPHLPPVRPGQPHWVTRPSPGQASVPVSSSVPVGHGPVAVEGSTELVPAPQQQSSGSQADPSRVSAGQQVEARPRRKRWFDTSSSPAQLRIAGVLATAACILPGLVGMVDIAGAAGAPVSSPTQTYADLRHGIALYEARAAVAAAPGGGSLEPATEAFKDVSEQVGRAALLYPDRASELYAVNKQLVKRHHDVETAWSQRGGQGAGSSLKAPDTPFVEATNALKRVPAARAADGTGHVLIAGSAGLFVLLGVSVWLSRKTRRVVNPGLVGAVLLTGVVMAGGMQSLSGVGTSEAVDRLAEVKEAAASSVRAEASVLLSGGGSSAKQAAGDQITKGQSAVGQVPMEWRNQAGSAWAAFTQDALSADQLSSGTDRHRLVQRRIDAAQAFGGRVATLSWEAGKTNPRPNALFGFGLFGVSLAAGAIAWSGIGRRLGEYR</sequence>
<feature type="transmembrane region" description="Helical" evidence="2">
    <location>
        <begin position="268"/>
        <end position="288"/>
    </location>
</feature>
<feature type="compositionally biased region" description="Pro residues" evidence="1">
    <location>
        <begin position="1"/>
        <end position="14"/>
    </location>
</feature>
<keyword evidence="2" id="KW-1133">Transmembrane helix</keyword>
<name>K6W9W8_9MICO</name>
<dbReference type="RefSeq" id="WP_006503383.1">
    <property type="nucleotide sequence ID" value="NZ_BAGZ01000016.1"/>
</dbReference>
<feature type="transmembrane region" description="Helical" evidence="2">
    <location>
        <begin position="412"/>
        <end position="433"/>
    </location>
</feature>
<keyword evidence="2" id="KW-0812">Transmembrane</keyword>
<gene>
    <name evidence="3" type="ORF">AUCHE_16_00440</name>
</gene>
<dbReference type="eggNOG" id="ENOG5031QXA">
    <property type="taxonomic scope" value="Bacteria"/>
</dbReference>
<reference evidence="3 4" key="1">
    <citation type="submission" date="2012-08" db="EMBL/GenBank/DDBJ databases">
        <title>Whole genome shotgun sequence of Austwickia chelonae NBRC 105200.</title>
        <authorList>
            <person name="Yoshida I."/>
            <person name="Hosoyama A."/>
            <person name="Tsuchikane K."/>
            <person name="Katsumata H."/>
            <person name="Ando Y."/>
            <person name="Ohji S."/>
            <person name="Hamada M."/>
            <person name="Tamura T."/>
            <person name="Yamazoe A."/>
            <person name="Yamazaki S."/>
            <person name="Fujita N."/>
        </authorList>
    </citation>
    <scope>NUCLEOTIDE SEQUENCE [LARGE SCALE GENOMIC DNA]</scope>
    <source>
        <strain evidence="3 4">NBRC 105200</strain>
    </source>
</reference>
<comment type="caution">
    <text evidence="3">The sequence shown here is derived from an EMBL/GenBank/DDBJ whole genome shotgun (WGS) entry which is preliminary data.</text>
</comment>
<dbReference type="AlphaFoldDB" id="K6W9W8"/>
<proteinExistence type="predicted"/>
<feature type="compositionally biased region" description="Low complexity" evidence="1">
    <location>
        <begin position="23"/>
        <end position="45"/>
    </location>
</feature>
<feature type="compositionally biased region" description="Low complexity" evidence="1">
    <location>
        <begin position="53"/>
        <end position="67"/>
    </location>
</feature>
<feature type="region of interest" description="Disordered" evidence="1">
    <location>
        <begin position="1"/>
        <end position="86"/>
    </location>
</feature>
<accession>K6W9W8</accession>
<dbReference type="Proteomes" id="UP000008495">
    <property type="component" value="Unassembled WGS sequence"/>
</dbReference>
<evidence type="ECO:0000256" key="1">
    <source>
        <dbReference type="SAM" id="MobiDB-lite"/>
    </source>
</evidence>
<organism evidence="3 4">
    <name type="scientific">Austwickia chelonae NBRC 105200</name>
    <dbReference type="NCBI Taxonomy" id="1184607"/>
    <lineage>
        <taxon>Bacteria</taxon>
        <taxon>Bacillati</taxon>
        <taxon>Actinomycetota</taxon>
        <taxon>Actinomycetes</taxon>
        <taxon>Micrococcales</taxon>
        <taxon>Dermatophilaceae</taxon>
        <taxon>Austwickia</taxon>
    </lineage>
</organism>
<feature type="transmembrane region" description="Helical" evidence="2">
    <location>
        <begin position="241"/>
        <end position="261"/>
    </location>
</feature>
<keyword evidence="2" id="KW-0472">Membrane</keyword>
<dbReference type="EMBL" id="BAGZ01000016">
    <property type="protein sequence ID" value="GAB78627.1"/>
    <property type="molecule type" value="Genomic_DNA"/>
</dbReference>
<evidence type="ECO:0000256" key="2">
    <source>
        <dbReference type="SAM" id="Phobius"/>
    </source>
</evidence>
<evidence type="ECO:0000313" key="3">
    <source>
        <dbReference type="EMBL" id="GAB78627.1"/>
    </source>
</evidence>
<protein>
    <submittedName>
        <fullName evidence="3">Uncharacterized protein</fullName>
    </submittedName>
</protein>
<dbReference type="OrthoDB" id="9928430at2"/>
<keyword evidence="4" id="KW-1185">Reference proteome</keyword>
<dbReference type="STRING" id="100225.SAMN05421595_2279"/>